<proteinExistence type="inferred from homology"/>
<dbReference type="InterPro" id="IPR048258">
    <property type="entry name" value="Cyclins_cyclin-box"/>
</dbReference>
<dbReference type="InterPro" id="IPR036915">
    <property type="entry name" value="Cyclin-like_sf"/>
</dbReference>
<feature type="domain" description="Cyclin C-terminal" evidence="6">
    <location>
        <begin position="243"/>
        <end position="371"/>
    </location>
</feature>
<protein>
    <submittedName>
        <fullName evidence="7">G2/mitotic-specific cyclin-B-like protein</fullName>
    </submittedName>
</protein>
<dbReference type="EMBL" id="JXLN01013259">
    <property type="protein sequence ID" value="KPM09206.1"/>
    <property type="molecule type" value="Genomic_DNA"/>
</dbReference>
<evidence type="ECO:0000256" key="2">
    <source>
        <dbReference type="ARBA" id="ARBA00023127"/>
    </source>
</evidence>
<dbReference type="InterPro" id="IPR006671">
    <property type="entry name" value="Cyclin_N"/>
</dbReference>
<keyword evidence="1" id="KW-0132">Cell division</keyword>
<dbReference type="InterPro" id="IPR039361">
    <property type="entry name" value="Cyclin"/>
</dbReference>
<comment type="similarity">
    <text evidence="4">Belongs to the cyclin family.</text>
</comment>
<evidence type="ECO:0000256" key="1">
    <source>
        <dbReference type="ARBA" id="ARBA00022618"/>
    </source>
</evidence>
<feature type="domain" description="Cyclin-like" evidence="5">
    <location>
        <begin position="247"/>
        <end position="340"/>
    </location>
</feature>
<accession>A0A132ADY5</accession>
<keyword evidence="3" id="KW-0131">Cell cycle</keyword>
<dbReference type="GO" id="GO:0051301">
    <property type="term" value="P:cell division"/>
    <property type="evidence" value="ECO:0007669"/>
    <property type="project" value="UniProtKB-KW"/>
</dbReference>
<dbReference type="Pfam" id="PF00134">
    <property type="entry name" value="Cyclin_N"/>
    <property type="match status" value="1"/>
</dbReference>
<evidence type="ECO:0000259" key="5">
    <source>
        <dbReference type="SMART" id="SM00385"/>
    </source>
</evidence>
<comment type="caution">
    <text evidence="7">The sequence shown here is derived from an EMBL/GenBank/DDBJ whole genome shotgun (WGS) entry which is preliminary data.</text>
</comment>
<dbReference type="InterPro" id="IPR013763">
    <property type="entry name" value="Cyclin-like_dom"/>
</dbReference>
<gene>
    <name evidence="7" type="ORF">QR98_0077390</name>
</gene>
<dbReference type="InterPro" id="IPR004367">
    <property type="entry name" value="Cyclin_C-dom"/>
</dbReference>
<dbReference type="AlphaFoldDB" id="A0A132ADY5"/>
<dbReference type="Gene3D" id="1.10.472.10">
    <property type="entry name" value="Cyclin-like"/>
    <property type="match status" value="2"/>
</dbReference>
<reference evidence="7 8" key="1">
    <citation type="journal article" date="2015" name="Parasit. Vectors">
        <title>Draft genome of the scabies mite.</title>
        <authorList>
            <person name="Rider S.D.Jr."/>
            <person name="Morgan M.S."/>
            <person name="Arlian L.G."/>
        </authorList>
    </citation>
    <scope>NUCLEOTIDE SEQUENCE [LARGE SCALE GENOMIC DNA]</scope>
    <source>
        <strain evidence="7">Arlian Lab</strain>
    </source>
</reference>
<dbReference type="SMART" id="SM01332">
    <property type="entry name" value="Cyclin_C"/>
    <property type="match status" value="1"/>
</dbReference>
<dbReference type="FunFam" id="1.10.472.10:FF:000001">
    <property type="entry name" value="G2/mitotic-specific cyclin"/>
    <property type="match status" value="1"/>
</dbReference>
<evidence type="ECO:0000313" key="7">
    <source>
        <dbReference type="EMBL" id="KPM09206.1"/>
    </source>
</evidence>
<dbReference type="VEuPathDB" id="VectorBase:SSCA002491"/>
<dbReference type="PROSITE" id="PS00292">
    <property type="entry name" value="CYCLINS"/>
    <property type="match status" value="1"/>
</dbReference>
<organism evidence="7 8">
    <name type="scientific">Sarcoptes scabiei</name>
    <name type="common">Itch mite</name>
    <name type="synonym">Acarus scabiei</name>
    <dbReference type="NCBI Taxonomy" id="52283"/>
    <lineage>
        <taxon>Eukaryota</taxon>
        <taxon>Metazoa</taxon>
        <taxon>Ecdysozoa</taxon>
        <taxon>Arthropoda</taxon>
        <taxon>Chelicerata</taxon>
        <taxon>Arachnida</taxon>
        <taxon>Acari</taxon>
        <taxon>Acariformes</taxon>
        <taxon>Sarcoptiformes</taxon>
        <taxon>Astigmata</taxon>
        <taxon>Psoroptidia</taxon>
        <taxon>Sarcoptoidea</taxon>
        <taxon>Sarcoptidae</taxon>
        <taxon>Sarcoptinae</taxon>
        <taxon>Sarcoptes</taxon>
    </lineage>
</organism>
<sequence length="383" mass="43432">MAQPLRAHNRNVFASKPLIQGDRIANLKSIKASINDENAVDKNNIFRSKIPVLKARIGCQENVENVNKISKNVPLKSCKPVINNKPIETKLKLKPVIENIDNESNCFLLSEYAPEIYKYLHSLEQKQALKPNFLSINPLVTPNMRAILVDWMVGVHRSFRMFPETLYLSISIVDRILSKEKIEKNQLQLLGAAALFVAAKFEEVYYPDVKDFVVICDNSYTKREILQMEIKILTLIDFELSGPCPLHFLRRGSKAASADSQAHLLGKYLCELSAIDYQCASWLPSLKAATALYLALKLIKTKEIDGIQNLDENSLWTPTIEHYTGYSLNDVRKNSTVISRLIVQAETSKLQNCRKKYKSSKFMNISEFAEGSIKIINRKSPIA</sequence>
<evidence type="ECO:0000256" key="3">
    <source>
        <dbReference type="ARBA" id="ARBA00023306"/>
    </source>
</evidence>
<dbReference type="Proteomes" id="UP000616769">
    <property type="component" value="Unassembled WGS sequence"/>
</dbReference>
<keyword evidence="2 4" id="KW-0195">Cyclin</keyword>
<dbReference type="PANTHER" id="PTHR10177">
    <property type="entry name" value="CYCLINS"/>
    <property type="match status" value="1"/>
</dbReference>
<dbReference type="CDD" id="cd20507">
    <property type="entry name" value="CYCLIN_CCNB1-like_rpt1"/>
    <property type="match status" value="1"/>
</dbReference>
<dbReference type="GO" id="GO:0000278">
    <property type="term" value="P:mitotic cell cycle"/>
    <property type="evidence" value="ECO:0007669"/>
    <property type="project" value="UniProtKB-ARBA"/>
</dbReference>
<evidence type="ECO:0000256" key="4">
    <source>
        <dbReference type="RuleBase" id="RU000383"/>
    </source>
</evidence>
<feature type="domain" description="Cyclin-like" evidence="5">
    <location>
        <begin position="150"/>
        <end position="234"/>
    </location>
</feature>
<dbReference type="Pfam" id="PF02984">
    <property type="entry name" value="Cyclin_C"/>
    <property type="match status" value="1"/>
</dbReference>
<evidence type="ECO:0000313" key="8">
    <source>
        <dbReference type="Proteomes" id="UP000616769"/>
    </source>
</evidence>
<dbReference type="OrthoDB" id="5590282at2759"/>
<dbReference type="SMART" id="SM00385">
    <property type="entry name" value="CYCLIN"/>
    <property type="match status" value="2"/>
</dbReference>
<dbReference type="SUPFAM" id="SSF47954">
    <property type="entry name" value="Cyclin-like"/>
    <property type="match status" value="2"/>
</dbReference>
<name>A0A132ADY5_SARSC</name>
<evidence type="ECO:0000259" key="6">
    <source>
        <dbReference type="SMART" id="SM01332"/>
    </source>
</evidence>